<dbReference type="PANTHER" id="PTHR48449:SF1">
    <property type="entry name" value="DUF1985 DOMAIN-CONTAINING PROTEIN"/>
    <property type="match status" value="1"/>
</dbReference>
<reference evidence="1" key="1">
    <citation type="submission" date="2022-07" db="EMBL/GenBank/DDBJ databases">
        <authorList>
            <person name="Macas J."/>
            <person name="Novak P."/>
            <person name="Neumann P."/>
        </authorList>
    </citation>
    <scope>NUCLEOTIDE SEQUENCE</scope>
</reference>
<dbReference type="PANTHER" id="PTHR48449">
    <property type="entry name" value="DUF1985 DOMAIN-CONTAINING PROTEIN"/>
    <property type="match status" value="1"/>
</dbReference>
<dbReference type="AlphaFoldDB" id="A0AAV0F2D4"/>
<protein>
    <submittedName>
        <fullName evidence="1">Uncharacterized protein</fullName>
    </submittedName>
</protein>
<sequence length="116" mass="13692">MVRTSLTEMAQRMELQIPLKDCFPTQYSVRSSFLEALELLSECLTLKQMLMVTKMPFGHLFDVAQLQFSTQLIHLLLLRLVRDQPEDEMWFSVEGRLMKFTYDDFKRITAIQDPVE</sequence>
<gene>
    <name evidence="1" type="ORF">CEPIT_LOCUS30015</name>
</gene>
<evidence type="ECO:0000313" key="2">
    <source>
        <dbReference type="Proteomes" id="UP001152523"/>
    </source>
</evidence>
<evidence type="ECO:0000313" key="1">
    <source>
        <dbReference type="EMBL" id="CAH9129651.1"/>
    </source>
</evidence>
<dbReference type="EMBL" id="CAMAPF010000956">
    <property type="protein sequence ID" value="CAH9129651.1"/>
    <property type="molecule type" value="Genomic_DNA"/>
</dbReference>
<dbReference type="Proteomes" id="UP001152523">
    <property type="component" value="Unassembled WGS sequence"/>
</dbReference>
<keyword evidence="2" id="KW-1185">Reference proteome</keyword>
<accession>A0AAV0F2D4</accession>
<proteinExistence type="predicted"/>
<comment type="caution">
    <text evidence="1">The sequence shown here is derived from an EMBL/GenBank/DDBJ whole genome shotgun (WGS) entry which is preliminary data.</text>
</comment>
<name>A0AAV0F2D4_9ASTE</name>
<organism evidence="1 2">
    <name type="scientific">Cuscuta epithymum</name>
    <dbReference type="NCBI Taxonomy" id="186058"/>
    <lineage>
        <taxon>Eukaryota</taxon>
        <taxon>Viridiplantae</taxon>
        <taxon>Streptophyta</taxon>
        <taxon>Embryophyta</taxon>
        <taxon>Tracheophyta</taxon>
        <taxon>Spermatophyta</taxon>
        <taxon>Magnoliopsida</taxon>
        <taxon>eudicotyledons</taxon>
        <taxon>Gunneridae</taxon>
        <taxon>Pentapetalae</taxon>
        <taxon>asterids</taxon>
        <taxon>lamiids</taxon>
        <taxon>Solanales</taxon>
        <taxon>Convolvulaceae</taxon>
        <taxon>Cuscuteae</taxon>
        <taxon>Cuscuta</taxon>
        <taxon>Cuscuta subgen. Cuscuta</taxon>
    </lineage>
</organism>